<gene>
    <name evidence="1" type="ORF">SDC9_149770</name>
</gene>
<accession>A0A645EPK9</accession>
<name>A0A645EPK9_9ZZZZ</name>
<reference evidence="1" key="1">
    <citation type="submission" date="2019-08" db="EMBL/GenBank/DDBJ databases">
        <authorList>
            <person name="Kucharzyk K."/>
            <person name="Murdoch R.W."/>
            <person name="Higgins S."/>
            <person name="Loffler F."/>
        </authorList>
    </citation>
    <scope>NUCLEOTIDE SEQUENCE</scope>
</reference>
<proteinExistence type="predicted"/>
<dbReference type="EMBL" id="VSSQ01048509">
    <property type="protein sequence ID" value="MPN02554.1"/>
    <property type="molecule type" value="Genomic_DNA"/>
</dbReference>
<dbReference type="AlphaFoldDB" id="A0A645EPK9"/>
<sequence length="50" mass="5754">MRCKYCIKSELGFCPKEGGKSIKGPLYLVNGDNRFRVEFDCIKCEMIIYG</sequence>
<protein>
    <submittedName>
        <fullName evidence="1">Uncharacterized protein</fullName>
    </submittedName>
</protein>
<evidence type="ECO:0000313" key="1">
    <source>
        <dbReference type="EMBL" id="MPN02554.1"/>
    </source>
</evidence>
<organism evidence="1">
    <name type="scientific">bioreactor metagenome</name>
    <dbReference type="NCBI Taxonomy" id="1076179"/>
    <lineage>
        <taxon>unclassified sequences</taxon>
        <taxon>metagenomes</taxon>
        <taxon>ecological metagenomes</taxon>
    </lineage>
</organism>
<comment type="caution">
    <text evidence="1">The sequence shown here is derived from an EMBL/GenBank/DDBJ whole genome shotgun (WGS) entry which is preliminary data.</text>
</comment>